<accession>A0ABR3RKS6</accession>
<gene>
    <name evidence="1" type="ORF">SLS60_004591</name>
</gene>
<evidence type="ECO:0000313" key="2">
    <source>
        <dbReference type="Proteomes" id="UP001521785"/>
    </source>
</evidence>
<evidence type="ECO:0000313" key="1">
    <source>
        <dbReference type="EMBL" id="KAL1605048.1"/>
    </source>
</evidence>
<organism evidence="1 2">
    <name type="scientific">Paraconiothyrium brasiliense</name>
    <dbReference type="NCBI Taxonomy" id="300254"/>
    <lineage>
        <taxon>Eukaryota</taxon>
        <taxon>Fungi</taxon>
        <taxon>Dikarya</taxon>
        <taxon>Ascomycota</taxon>
        <taxon>Pezizomycotina</taxon>
        <taxon>Dothideomycetes</taxon>
        <taxon>Pleosporomycetidae</taxon>
        <taxon>Pleosporales</taxon>
        <taxon>Massarineae</taxon>
        <taxon>Didymosphaeriaceae</taxon>
        <taxon>Paraconiothyrium</taxon>
    </lineage>
</organism>
<dbReference type="Proteomes" id="UP001521785">
    <property type="component" value="Unassembled WGS sequence"/>
</dbReference>
<dbReference type="EMBL" id="JAKJXO020000005">
    <property type="protein sequence ID" value="KAL1605048.1"/>
    <property type="molecule type" value="Genomic_DNA"/>
</dbReference>
<proteinExistence type="predicted"/>
<reference evidence="1 2" key="1">
    <citation type="submission" date="2024-02" db="EMBL/GenBank/DDBJ databases">
        <title>De novo assembly and annotation of 12 fungi associated with fruit tree decline syndrome in Ontario, Canada.</title>
        <authorList>
            <person name="Sulman M."/>
            <person name="Ellouze W."/>
            <person name="Ilyukhin E."/>
        </authorList>
    </citation>
    <scope>NUCLEOTIDE SEQUENCE [LARGE SCALE GENOMIC DNA]</scope>
    <source>
        <strain evidence="1 2">M42-189</strain>
    </source>
</reference>
<name>A0ABR3RKS6_9PLEO</name>
<comment type="caution">
    <text evidence="1">The sequence shown here is derived from an EMBL/GenBank/DDBJ whole genome shotgun (WGS) entry which is preliminary data.</text>
</comment>
<sequence>MVYERIPVTTKTYGASLGGNRAAVRDPKRVRSHGGLMVFHETLPTSILRVSKTVYYEARPIVRTKLKFIITQPVQVLLCVGPRLVGPDELDSITEMFASPWRSFNQMVEPEIMRRVEKTIE</sequence>
<protein>
    <submittedName>
        <fullName evidence="1">Uncharacterized protein</fullName>
    </submittedName>
</protein>
<keyword evidence="2" id="KW-1185">Reference proteome</keyword>